<dbReference type="EMBL" id="LAZR01000422">
    <property type="protein sequence ID" value="KKN69604.1"/>
    <property type="molecule type" value="Genomic_DNA"/>
</dbReference>
<evidence type="ECO:0000313" key="2">
    <source>
        <dbReference type="EMBL" id="KKN69604.1"/>
    </source>
</evidence>
<organism evidence="2">
    <name type="scientific">marine sediment metagenome</name>
    <dbReference type="NCBI Taxonomy" id="412755"/>
    <lineage>
        <taxon>unclassified sequences</taxon>
        <taxon>metagenomes</taxon>
        <taxon>ecological metagenomes</taxon>
    </lineage>
</organism>
<sequence length="43" mass="4953">MAIINKTLEYIVPRIVWILLLLVGAYLLLKKFAPGVLELWTQV</sequence>
<keyword evidence="1" id="KW-0472">Membrane</keyword>
<keyword evidence="1" id="KW-0812">Transmembrane</keyword>
<accession>A0A0F9SRR1</accession>
<keyword evidence="1" id="KW-1133">Transmembrane helix</keyword>
<name>A0A0F9SRR1_9ZZZZ</name>
<comment type="caution">
    <text evidence="2">The sequence shown here is derived from an EMBL/GenBank/DDBJ whole genome shotgun (WGS) entry which is preliminary data.</text>
</comment>
<reference evidence="2" key="1">
    <citation type="journal article" date="2015" name="Nature">
        <title>Complex archaea that bridge the gap between prokaryotes and eukaryotes.</title>
        <authorList>
            <person name="Spang A."/>
            <person name="Saw J.H."/>
            <person name="Jorgensen S.L."/>
            <person name="Zaremba-Niedzwiedzka K."/>
            <person name="Martijn J."/>
            <person name="Lind A.E."/>
            <person name="van Eijk R."/>
            <person name="Schleper C."/>
            <person name="Guy L."/>
            <person name="Ettema T.J."/>
        </authorList>
    </citation>
    <scope>NUCLEOTIDE SEQUENCE</scope>
</reference>
<proteinExistence type="predicted"/>
<evidence type="ECO:0000256" key="1">
    <source>
        <dbReference type="SAM" id="Phobius"/>
    </source>
</evidence>
<gene>
    <name evidence="2" type="ORF">LCGC14_0439070</name>
</gene>
<dbReference type="AlphaFoldDB" id="A0A0F9SRR1"/>
<protein>
    <submittedName>
        <fullName evidence="2">Uncharacterized protein</fullName>
    </submittedName>
</protein>
<feature type="transmembrane region" description="Helical" evidence="1">
    <location>
        <begin position="12"/>
        <end position="29"/>
    </location>
</feature>